<keyword evidence="2" id="KW-0808">Transferase</keyword>
<reference evidence="2" key="1">
    <citation type="submission" date="2022-10" db="EMBL/GenBank/DDBJ databases">
        <title>The complete genomes of actinobacterial strains from the NBC collection.</title>
        <authorList>
            <person name="Joergensen T.S."/>
            <person name="Alvarez Arevalo M."/>
            <person name="Sterndorff E.B."/>
            <person name="Faurdal D."/>
            <person name="Vuksanovic O."/>
            <person name="Mourched A.-S."/>
            <person name="Charusanti P."/>
            <person name="Shaw S."/>
            <person name="Blin K."/>
            <person name="Weber T."/>
        </authorList>
    </citation>
    <scope>NUCLEOTIDE SEQUENCE</scope>
    <source>
        <strain evidence="2">NBC_00222</strain>
    </source>
</reference>
<evidence type="ECO:0000313" key="3">
    <source>
        <dbReference type="Proteomes" id="UP001432222"/>
    </source>
</evidence>
<dbReference type="InterPro" id="IPR041698">
    <property type="entry name" value="Methyltransf_25"/>
</dbReference>
<dbReference type="RefSeq" id="WP_328956571.1">
    <property type="nucleotide sequence ID" value="NZ_CP108110.1"/>
</dbReference>
<dbReference type="GO" id="GO:0008168">
    <property type="term" value="F:methyltransferase activity"/>
    <property type="evidence" value="ECO:0007669"/>
    <property type="project" value="UniProtKB-KW"/>
</dbReference>
<keyword evidence="2" id="KW-0489">Methyltransferase</keyword>
<dbReference type="SUPFAM" id="SSF53335">
    <property type="entry name" value="S-adenosyl-L-methionine-dependent methyltransferases"/>
    <property type="match status" value="1"/>
</dbReference>
<dbReference type="GO" id="GO:0032259">
    <property type="term" value="P:methylation"/>
    <property type="evidence" value="ECO:0007669"/>
    <property type="project" value="UniProtKB-KW"/>
</dbReference>
<accession>A0ABZ1U3Y5</accession>
<dbReference type="Gene3D" id="3.40.50.150">
    <property type="entry name" value="Vaccinia Virus protein VP39"/>
    <property type="match status" value="1"/>
</dbReference>
<sequence>MTTAEPEFLTATRTFYDAIAADYADRYRDALAAMPWDRALLGAFAELVTTAGGGPVAELGCGPGRITGHLAALGLDVSGLDLSRRMVELARAAHPEIPFAVGSLLDLPYGDGELAGIVAWYSIIHTPAEQLPRVFDEFHRVLAPGAPLLLAFQVGDDALRLERPFGRPVTLDFRRGRPERIEALAGAAGLKVTTRLVREPEPDERTPQAYLLAHRTV</sequence>
<organism evidence="2 3">
    <name type="scientific">Kitasatospora purpeofusca</name>
    <dbReference type="NCBI Taxonomy" id="67352"/>
    <lineage>
        <taxon>Bacteria</taxon>
        <taxon>Bacillati</taxon>
        <taxon>Actinomycetota</taxon>
        <taxon>Actinomycetes</taxon>
        <taxon>Kitasatosporales</taxon>
        <taxon>Streptomycetaceae</taxon>
        <taxon>Kitasatospora</taxon>
    </lineage>
</organism>
<dbReference type="InterPro" id="IPR029063">
    <property type="entry name" value="SAM-dependent_MTases_sf"/>
</dbReference>
<dbReference type="Proteomes" id="UP001432222">
    <property type="component" value="Chromosome"/>
</dbReference>
<feature type="domain" description="Methyltransferase" evidence="1">
    <location>
        <begin position="56"/>
        <end position="145"/>
    </location>
</feature>
<proteinExistence type="predicted"/>
<dbReference type="EMBL" id="CP108110">
    <property type="protein sequence ID" value="WUQ85897.1"/>
    <property type="molecule type" value="Genomic_DNA"/>
</dbReference>
<evidence type="ECO:0000259" key="1">
    <source>
        <dbReference type="Pfam" id="PF13649"/>
    </source>
</evidence>
<dbReference type="Pfam" id="PF13649">
    <property type="entry name" value="Methyltransf_25"/>
    <property type="match status" value="1"/>
</dbReference>
<gene>
    <name evidence="2" type="ORF">OHA16_24760</name>
</gene>
<evidence type="ECO:0000313" key="2">
    <source>
        <dbReference type="EMBL" id="WUQ85897.1"/>
    </source>
</evidence>
<keyword evidence="3" id="KW-1185">Reference proteome</keyword>
<protein>
    <submittedName>
        <fullName evidence="2">Class I SAM-dependent methyltransferase</fullName>
    </submittedName>
</protein>
<name>A0ABZ1U3Y5_9ACTN</name>
<dbReference type="CDD" id="cd02440">
    <property type="entry name" value="AdoMet_MTases"/>
    <property type="match status" value="1"/>
</dbReference>